<name>A0A9N9ECY7_FUNMO</name>
<proteinExistence type="predicted"/>
<feature type="compositionally biased region" description="Polar residues" evidence="1">
    <location>
        <begin position="88"/>
        <end position="108"/>
    </location>
</feature>
<evidence type="ECO:0000313" key="2">
    <source>
        <dbReference type="EMBL" id="CAG8669053.1"/>
    </source>
</evidence>
<evidence type="ECO:0000313" key="3">
    <source>
        <dbReference type="Proteomes" id="UP000789375"/>
    </source>
</evidence>
<feature type="region of interest" description="Disordered" evidence="1">
    <location>
        <begin position="1"/>
        <end position="28"/>
    </location>
</feature>
<reference evidence="2" key="1">
    <citation type="submission" date="2021-06" db="EMBL/GenBank/DDBJ databases">
        <authorList>
            <person name="Kallberg Y."/>
            <person name="Tangrot J."/>
            <person name="Rosling A."/>
        </authorList>
    </citation>
    <scope>NUCLEOTIDE SEQUENCE</scope>
    <source>
        <strain evidence="2">87-6 pot B 2015</strain>
    </source>
</reference>
<feature type="non-terminal residue" evidence="2">
    <location>
        <position position="1"/>
    </location>
</feature>
<dbReference type="AlphaFoldDB" id="A0A9N9ECY7"/>
<protein>
    <submittedName>
        <fullName evidence="2">11419_t:CDS:1</fullName>
    </submittedName>
</protein>
<accession>A0A9N9ECY7</accession>
<sequence>NNHEESDGIDDDFVMPIQPKRKKNELENSTVLDVVHDISENTSSNYTDTELHKAGQPLKSPGFEFQKKQASERKSKRRKVSTKKSEIPLSSKTSSSDVYTNENSASSTEDIDVEIDDITNIEEQLKKQPHTEVSKES</sequence>
<dbReference type="Proteomes" id="UP000789375">
    <property type="component" value="Unassembled WGS sequence"/>
</dbReference>
<keyword evidence="3" id="KW-1185">Reference proteome</keyword>
<dbReference type="EMBL" id="CAJVPP010005708">
    <property type="protein sequence ID" value="CAG8669053.1"/>
    <property type="molecule type" value="Genomic_DNA"/>
</dbReference>
<comment type="caution">
    <text evidence="2">The sequence shown here is derived from an EMBL/GenBank/DDBJ whole genome shotgun (WGS) entry which is preliminary data.</text>
</comment>
<feature type="region of interest" description="Disordered" evidence="1">
    <location>
        <begin position="41"/>
        <end position="113"/>
    </location>
</feature>
<organism evidence="2 3">
    <name type="scientific">Funneliformis mosseae</name>
    <name type="common">Endomycorrhizal fungus</name>
    <name type="synonym">Glomus mosseae</name>
    <dbReference type="NCBI Taxonomy" id="27381"/>
    <lineage>
        <taxon>Eukaryota</taxon>
        <taxon>Fungi</taxon>
        <taxon>Fungi incertae sedis</taxon>
        <taxon>Mucoromycota</taxon>
        <taxon>Glomeromycotina</taxon>
        <taxon>Glomeromycetes</taxon>
        <taxon>Glomerales</taxon>
        <taxon>Glomeraceae</taxon>
        <taxon>Funneliformis</taxon>
    </lineage>
</organism>
<gene>
    <name evidence="2" type="ORF">FMOSSE_LOCUS12313</name>
</gene>
<evidence type="ECO:0000256" key="1">
    <source>
        <dbReference type="SAM" id="MobiDB-lite"/>
    </source>
</evidence>